<proteinExistence type="predicted"/>
<name>A0A7W1T8G5_9LIST</name>
<keyword evidence="2" id="KW-1185">Reference proteome</keyword>
<dbReference type="EMBL" id="JABJVM010000018">
    <property type="protein sequence ID" value="MBA3927427.1"/>
    <property type="molecule type" value="Genomic_DNA"/>
</dbReference>
<sequence length="239" mass="27895">MEKVIVMGDDLGEKKVLIEEIEGLALGYQVGEPIFTKEIKQQVNEHFEVASNDSFTRTVNEYLRRLEKRGVISKYDDGIYFRSKETKFGRSAIDKEKLVKKAYIVDEQEDEVIGYIAGAAFLNANGFSNNMTNRQEIVTNNYNVKKPIHKFSNPPIIKKPKVPISKYNYRYFQLLDTLRDIEQYHVLDASFYVSLYDYMERERIDGFKLLGYAKKYYNQKVMHILDELAEAVLDRELIG</sequence>
<evidence type="ECO:0000313" key="1">
    <source>
        <dbReference type="EMBL" id="MBA3927427.1"/>
    </source>
</evidence>
<dbReference type="Proteomes" id="UP000548787">
    <property type="component" value="Unassembled WGS sequence"/>
</dbReference>
<accession>A0A7W1T8G5</accession>
<protein>
    <submittedName>
        <fullName evidence="1">Uncharacterized protein</fullName>
    </submittedName>
</protein>
<organism evidence="1 2">
    <name type="scientific">Listeria rustica</name>
    <dbReference type="NCBI Taxonomy" id="2713503"/>
    <lineage>
        <taxon>Bacteria</taxon>
        <taxon>Bacillati</taxon>
        <taxon>Bacillota</taxon>
        <taxon>Bacilli</taxon>
        <taxon>Bacillales</taxon>
        <taxon>Listeriaceae</taxon>
        <taxon>Listeria</taxon>
    </lineage>
</organism>
<dbReference type="AlphaFoldDB" id="A0A7W1T8G5"/>
<gene>
    <name evidence="1" type="ORF">HPK16_13835</name>
</gene>
<dbReference type="RefSeq" id="WP_181677514.1">
    <property type="nucleotide sequence ID" value="NZ_JABJVM010000018.1"/>
</dbReference>
<comment type="caution">
    <text evidence="1">The sequence shown here is derived from an EMBL/GenBank/DDBJ whole genome shotgun (WGS) entry which is preliminary data.</text>
</comment>
<reference evidence="1 2" key="1">
    <citation type="submission" date="2020-08" db="EMBL/GenBank/DDBJ databases">
        <title>Listeria ohnekaius sp. nov. and Listeria portnoyii sp. nov. isolated from non-agricultural and natural environments.</title>
        <authorList>
            <person name="Weller D."/>
            <person name="Belias A.M."/>
            <person name="Liao J."/>
            <person name="Guo S."/>
            <person name="Orsi R.H."/>
            <person name="Wiedmann M."/>
        </authorList>
    </citation>
    <scope>NUCLEOTIDE SEQUENCE [LARGE SCALE GENOMIC DNA]</scope>
    <source>
        <strain evidence="1 2">FSL W9-0585</strain>
    </source>
</reference>
<evidence type="ECO:0000313" key="2">
    <source>
        <dbReference type="Proteomes" id="UP000548787"/>
    </source>
</evidence>